<reference evidence="6" key="1">
    <citation type="submission" date="2020-08" db="EMBL/GenBank/DDBJ databases">
        <title>Genome sequencing and assembly of the red palm weevil Rhynchophorus ferrugineus.</title>
        <authorList>
            <person name="Dias G.B."/>
            <person name="Bergman C.M."/>
            <person name="Manee M."/>
        </authorList>
    </citation>
    <scope>NUCLEOTIDE SEQUENCE</scope>
    <source>
        <strain evidence="6">AA-2017</strain>
        <tissue evidence="6">Whole larva</tissue>
    </source>
</reference>
<dbReference type="PROSITE" id="PS50068">
    <property type="entry name" value="LDLRA_2"/>
    <property type="match status" value="1"/>
</dbReference>
<evidence type="ECO:0000313" key="6">
    <source>
        <dbReference type="EMBL" id="KAF7267814.1"/>
    </source>
</evidence>
<dbReference type="InterPro" id="IPR036055">
    <property type="entry name" value="LDL_receptor-like_sf"/>
</dbReference>
<dbReference type="InterPro" id="IPR042333">
    <property type="entry name" value="LRAD2/Mig-13-like"/>
</dbReference>
<evidence type="ECO:0000256" key="2">
    <source>
        <dbReference type="PROSITE-ProRule" id="PRU00124"/>
    </source>
</evidence>
<evidence type="ECO:0000259" key="5">
    <source>
        <dbReference type="SMART" id="SM00042"/>
    </source>
</evidence>
<dbReference type="Proteomes" id="UP000625711">
    <property type="component" value="Unassembled WGS sequence"/>
</dbReference>
<evidence type="ECO:0000256" key="1">
    <source>
        <dbReference type="ARBA" id="ARBA00023157"/>
    </source>
</evidence>
<feature type="chain" id="PRO_5032911733" description="CUB domain-containing protein" evidence="4">
    <location>
        <begin position="18"/>
        <end position="714"/>
    </location>
</feature>
<dbReference type="OrthoDB" id="19606at2759"/>
<dbReference type="EMBL" id="JAACXV010014384">
    <property type="protein sequence ID" value="KAF7267814.1"/>
    <property type="molecule type" value="Genomic_DNA"/>
</dbReference>
<keyword evidence="3" id="KW-0472">Membrane</keyword>
<feature type="domain" description="CUB" evidence="5">
    <location>
        <begin position="173"/>
        <end position="279"/>
    </location>
</feature>
<protein>
    <recommendedName>
        <fullName evidence="5">CUB domain-containing protein</fullName>
    </recommendedName>
</protein>
<dbReference type="AlphaFoldDB" id="A0A834HVA9"/>
<comment type="caution">
    <text evidence="6">The sequence shown here is derived from an EMBL/GenBank/DDBJ whole genome shotgun (WGS) entry which is preliminary data.</text>
</comment>
<dbReference type="CDD" id="cd00112">
    <property type="entry name" value="LDLa"/>
    <property type="match status" value="1"/>
</dbReference>
<evidence type="ECO:0000313" key="7">
    <source>
        <dbReference type="Proteomes" id="UP000625711"/>
    </source>
</evidence>
<feature type="transmembrane region" description="Helical" evidence="3">
    <location>
        <begin position="486"/>
        <end position="507"/>
    </location>
</feature>
<gene>
    <name evidence="6" type="ORF">GWI33_018991</name>
</gene>
<keyword evidence="4" id="KW-0732">Signal</keyword>
<accession>A0A834HVA9</accession>
<dbReference type="PROSITE" id="PS01209">
    <property type="entry name" value="LDLRA_1"/>
    <property type="match status" value="1"/>
</dbReference>
<dbReference type="InterPro" id="IPR000859">
    <property type="entry name" value="CUB_dom"/>
</dbReference>
<keyword evidence="3" id="KW-1133">Transmembrane helix</keyword>
<dbReference type="PANTHER" id="PTHR24652">
    <property type="entry name" value="LOW-DENSITY LIPOPROTEIN RECEPTOR CLASS A DOMAIN-CONTAINING PROTEIN 2"/>
    <property type="match status" value="1"/>
</dbReference>
<evidence type="ECO:0000256" key="3">
    <source>
        <dbReference type="SAM" id="Phobius"/>
    </source>
</evidence>
<keyword evidence="7" id="KW-1185">Reference proteome</keyword>
<dbReference type="SUPFAM" id="SSF57424">
    <property type="entry name" value="LDL receptor-like module"/>
    <property type="match status" value="1"/>
</dbReference>
<keyword evidence="3" id="KW-0812">Transmembrane</keyword>
<dbReference type="CDD" id="cd00041">
    <property type="entry name" value="CUB"/>
    <property type="match status" value="1"/>
</dbReference>
<dbReference type="InterPro" id="IPR023415">
    <property type="entry name" value="LDLR_class-A_CS"/>
</dbReference>
<dbReference type="SMART" id="SM00042">
    <property type="entry name" value="CUB"/>
    <property type="match status" value="1"/>
</dbReference>
<organism evidence="6 7">
    <name type="scientific">Rhynchophorus ferrugineus</name>
    <name type="common">Red palm weevil</name>
    <name type="synonym">Curculio ferrugineus</name>
    <dbReference type="NCBI Taxonomy" id="354439"/>
    <lineage>
        <taxon>Eukaryota</taxon>
        <taxon>Metazoa</taxon>
        <taxon>Ecdysozoa</taxon>
        <taxon>Arthropoda</taxon>
        <taxon>Hexapoda</taxon>
        <taxon>Insecta</taxon>
        <taxon>Pterygota</taxon>
        <taxon>Neoptera</taxon>
        <taxon>Endopterygota</taxon>
        <taxon>Coleoptera</taxon>
        <taxon>Polyphaga</taxon>
        <taxon>Cucujiformia</taxon>
        <taxon>Curculionidae</taxon>
        <taxon>Dryophthorinae</taxon>
        <taxon>Rhynchophorus</taxon>
    </lineage>
</organism>
<evidence type="ECO:0000256" key="4">
    <source>
        <dbReference type="SAM" id="SignalP"/>
    </source>
</evidence>
<dbReference type="SUPFAM" id="SSF49854">
    <property type="entry name" value="Spermadhesin, CUB domain"/>
    <property type="match status" value="2"/>
</dbReference>
<dbReference type="Pfam" id="PF00057">
    <property type="entry name" value="Ldl_recept_a"/>
    <property type="match status" value="1"/>
</dbReference>
<feature type="disulfide bond" evidence="2">
    <location>
        <begin position="426"/>
        <end position="444"/>
    </location>
</feature>
<dbReference type="Gene3D" id="2.60.120.290">
    <property type="entry name" value="Spermadhesin, CUB domain"/>
    <property type="match status" value="2"/>
</dbReference>
<proteinExistence type="predicted"/>
<comment type="caution">
    <text evidence="2">Lacks conserved residue(s) required for the propagation of feature annotation.</text>
</comment>
<sequence>MPCSLSLVLLLLPICGAFVKNYRYLDICGNHNAKKFYIDYGTSGVLLADFENRAVDSGGGSTEGKCTVDFITCPSCVIEIKFKYLNISRTCNKSPMFSECNCDYLLIYETSYKDASGEQFCGKFLKGNASELEYTSKTRFATVDYIFTQEYGRAFSLEFSAKRNRVVLEGYPKWDHMNNLNQNIMSPYFPHRYPSDLNTEHVIECHSREPCRISIIFTDFLIAESSILEFFDFNGQRMYVISGNIFRPLPVVTSGPSLTMRFYANGATNMGFKATYSFILSNLDASAFKPNLGCGGEINNLGGGITMMNMVPDKAQFFDCIWIIKPPVHFLYRKTHLYVKVTNFSDFAGMAELVLRQGLTSSEPAVEVLRYPLSRFNPLEEKEHVVPINQGFYINLRGLFKPQSRVALVYAAFNYKECFSGLDFLCHNMRCISTLLNCDGFDHCGDNSDESADCTDDPRDHREFSKIPNFLFPKAETYGDLTTATIIFFTCTFGLIGVIFAMALVLYRVNIRARHQRQIQDHMETINAILEEGAIEMEEEISRSDDPPDYEPPPEYSDVIQYIRKVTSGNLYKQKSRVRPLKTCSMIGVDGMVASTSRSCQTTPVKTPQSPPPDYEQIHATVDVNQPGTSSNNIEPPNFPENVSNEETSFLAKLKDLRRRISTCEIATISRRHSIAEEKLRGYFSDSELPLKFNLKKIVSNRRNYSSDDILTVN</sequence>
<feature type="signal peptide" evidence="4">
    <location>
        <begin position="1"/>
        <end position="17"/>
    </location>
</feature>
<keyword evidence="1 2" id="KW-1015">Disulfide bond</keyword>
<dbReference type="Gene3D" id="4.10.400.10">
    <property type="entry name" value="Low-density Lipoprotein Receptor"/>
    <property type="match status" value="1"/>
</dbReference>
<dbReference type="InterPro" id="IPR035914">
    <property type="entry name" value="Sperma_CUB_dom_sf"/>
</dbReference>
<dbReference type="SMART" id="SM00192">
    <property type="entry name" value="LDLa"/>
    <property type="match status" value="1"/>
</dbReference>
<name>A0A834HVA9_RHYFE</name>
<dbReference type="InterPro" id="IPR002172">
    <property type="entry name" value="LDrepeatLR_classA_rpt"/>
</dbReference>